<reference evidence="2" key="1">
    <citation type="journal article" date="2020" name="bioRxiv">
        <title>Comparative genomics of Chlamydomonas.</title>
        <authorList>
            <person name="Craig R.J."/>
            <person name="Hasan A.R."/>
            <person name="Ness R.W."/>
            <person name="Keightley P.D."/>
        </authorList>
    </citation>
    <scope>NUCLEOTIDE SEQUENCE</scope>
    <source>
        <strain evidence="2">CCAP 11/173</strain>
    </source>
</reference>
<feature type="transmembrane region" description="Helical" evidence="1">
    <location>
        <begin position="334"/>
        <end position="356"/>
    </location>
</feature>
<evidence type="ECO:0000313" key="2">
    <source>
        <dbReference type="EMBL" id="KAG2427889.1"/>
    </source>
</evidence>
<feature type="transmembrane region" description="Helical" evidence="1">
    <location>
        <begin position="22"/>
        <end position="41"/>
    </location>
</feature>
<keyword evidence="1" id="KW-0472">Membrane</keyword>
<comment type="caution">
    <text evidence="2">The sequence shown here is derived from an EMBL/GenBank/DDBJ whole genome shotgun (WGS) entry which is preliminary data.</text>
</comment>
<name>A0A835VWB3_9CHLO</name>
<dbReference type="PANTHER" id="PTHR12242">
    <property type="entry name" value="OS02G0130600 PROTEIN-RELATED"/>
    <property type="match status" value="1"/>
</dbReference>
<organism evidence="2 3">
    <name type="scientific">Chlamydomonas schloesseri</name>
    <dbReference type="NCBI Taxonomy" id="2026947"/>
    <lineage>
        <taxon>Eukaryota</taxon>
        <taxon>Viridiplantae</taxon>
        <taxon>Chlorophyta</taxon>
        <taxon>core chlorophytes</taxon>
        <taxon>Chlorophyceae</taxon>
        <taxon>CS clade</taxon>
        <taxon>Chlamydomonadales</taxon>
        <taxon>Chlamydomonadaceae</taxon>
        <taxon>Chlamydomonas</taxon>
    </lineage>
</organism>
<accession>A0A835VWB3</accession>
<feature type="transmembrane region" description="Helical" evidence="1">
    <location>
        <begin position="99"/>
        <end position="121"/>
    </location>
</feature>
<keyword evidence="3" id="KW-1185">Reference proteome</keyword>
<sequence length="389" mass="42807">MSSPPPSSMPPPPPPGDVYHDWAPYVSVFLICLANFLCYFCNDNGLFGRWLWKRHGRSAFFASNTRGGRGWKHSLPNTFWAFDALDPKSVVTSWFLGDWGVLVVHVLTLTWLMVCLIVEATKNGPVNGEWVTYFTHWSLVLLSFAGGVAMLNHIRYMWRRTKAGLSLSRLLPQVSPEPSLVNVNVTTAVGAEELGEAGGGVHPKHMADAAAAAAAGKAHNAADDAATWDWLSCFSQLTMQTAVNAAFFLDVYYWVVLIAIQGDPVEGPATQLKHGGNLGIAALEVFLTRMPIVSVHFQATLAYGTAYLVFLWIYGSVSGTWRYSLNWKKTSTVIMHAAVPIALAVFMLIWWGLAMLRDVMGAAFNRWRTRRRHPAPSAMRDPGAAALQG</sequence>
<keyword evidence="1" id="KW-1133">Transmembrane helix</keyword>
<dbReference type="EMBL" id="JAEHOD010000098">
    <property type="protein sequence ID" value="KAG2427889.1"/>
    <property type="molecule type" value="Genomic_DNA"/>
</dbReference>
<dbReference type="AlphaFoldDB" id="A0A835VWB3"/>
<feature type="transmembrane region" description="Helical" evidence="1">
    <location>
        <begin position="295"/>
        <end position="314"/>
    </location>
</feature>
<evidence type="ECO:0000313" key="3">
    <source>
        <dbReference type="Proteomes" id="UP000613740"/>
    </source>
</evidence>
<dbReference type="OrthoDB" id="419711at2759"/>
<keyword evidence="1" id="KW-0812">Transmembrane</keyword>
<dbReference type="GO" id="GO:0016020">
    <property type="term" value="C:membrane"/>
    <property type="evidence" value="ECO:0007669"/>
    <property type="project" value="TreeGrafter"/>
</dbReference>
<dbReference type="PANTHER" id="PTHR12242:SF1">
    <property type="entry name" value="MYND-TYPE DOMAIN-CONTAINING PROTEIN"/>
    <property type="match status" value="1"/>
</dbReference>
<proteinExistence type="predicted"/>
<evidence type="ECO:0000256" key="1">
    <source>
        <dbReference type="SAM" id="Phobius"/>
    </source>
</evidence>
<gene>
    <name evidence="2" type="ORF">HYH02_014493</name>
</gene>
<dbReference type="Proteomes" id="UP000613740">
    <property type="component" value="Unassembled WGS sequence"/>
</dbReference>
<protein>
    <submittedName>
        <fullName evidence="2">Uncharacterized protein</fullName>
    </submittedName>
</protein>
<feature type="transmembrane region" description="Helical" evidence="1">
    <location>
        <begin position="133"/>
        <end position="152"/>
    </location>
</feature>